<accession>A0ABT5ZRA0</accession>
<dbReference type="Proteomes" id="UP001216579">
    <property type="component" value="Unassembled WGS sequence"/>
</dbReference>
<evidence type="ECO:0000313" key="5">
    <source>
        <dbReference type="EMBL" id="MDF3292135.1"/>
    </source>
</evidence>
<dbReference type="Pfam" id="PF00440">
    <property type="entry name" value="TetR_N"/>
    <property type="match status" value="1"/>
</dbReference>
<comment type="caution">
    <text evidence="5">The sequence shown here is derived from an EMBL/GenBank/DDBJ whole genome shotgun (WGS) entry which is preliminary data.</text>
</comment>
<sequence>MTEHEQPPTRRRRGRPTGARAGDSGTRERILGAARGVFAERGYDKTSIRAIAKAAEVDPALVHHYFGAKEQIFEAAIEVSFAPALGVPDVLAAGPDQVGERLARYFLSVWHNPATRAPLLAVVRSAVTNETAAGVLRGFVLRRVLLKVAGELDLPDARLRAELAAAQLIGVVLVRYVLKVEPLASATEEEIVAYVAPTIQRYLTAAE</sequence>
<dbReference type="Gene3D" id="1.10.10.60">
    <property type="entry name" value="Homeodomain-like"/>
    <property type="match status" value="1"/>
</dbReference>
<dbReference type="PROSITE" id="PS50977">
    <property type="entry name" value="HTH_TETR_2"/>
    <property type="match status" value="1"/>
</dbReference>
<keyword evidence="6" id="KW-1185">Reference proteome</keyword>
<evidence type="ECO:0000256" key="1">
    <source>
        <dbReference type="ARBA" id="ARBA00023125"/>
    </source>
</evidence>
<dbReference type="InterPro" id="IPR050109">
    <property type="entry name" value="HTH-type_TetR-like_transc_reg"/>
</dbReference>
<feature type="domain" description="HTH tetR-type" evidence="4">
    <location>
        <begin position="24"/>
        <end position="84"/>
    </location>
</feature>
<feature type="region of interest" description="Disordered" evidence="3">
    <location>
        <begin position="1"/>
        <end position="26"/>
    </location>
</feature>
<dbReference type="EMBL" id="JARJBC010000016">
    <property type="protein sequence ID" value="MDF3292135.1"/>
    <property type="molecule type" value="Genomic_DNA"/>
</dbReference>
<dbReference type="SUPFAM" id="SSF46689">
    <property type="entry name" value="Homeodomain-like"/>
    <property type="match status" value="1"/>
</dbReference>
<keyword evidence="1 2" id="KW-0238">DNA-binding</keyword>
<feature type="DNA-binding region" description="H-T-H motif" evidence="2">
    <location>
        <begin position="47"/>
        <end position="66"/>
    </location>
</feature>
<dbReference type="SUPFAM" id="SSF48498">
    <property type="entry name" value="Tetracyclin repressor-like, C-terminal domain"/>
    <property type="match status" value="1"/>
</dbReference>
<evidence type="ECO:0000256" key="3">
    <source>
        <dbReference type="SAM" id="MobiDB-lite"/>
    </source>
</evidence>
<name>A0ABT5ZRA0_9ACTN</name>
<gene>
    <name evidence="5" type="ORF">P3G67_23460</name>
</gene>
<dbReference type="InterPro" id="IPR041678">
    <property type="entry name" value="TetR_C_16"/>
</dbReference>
<organism evidence="5 6">
    <name type="scientific">Streptomyces silvisoli</name>
    <dbReference type="NCBI Taxonomy" id="3034235"/>
    <lineage>
        <taxon>Bacteria</taxon>
        <taxon>Bacillati</taxon>
        <taxon>Actinomycetota</taxon>
        <taxon>Actinomycetes</taxon>
        <taxon>Kitasatosporales</taxon>
        <taxon>Streptomycetaceae</taxon>
        <taxon>Streptomyces</taxon>
    </lineage>
</organism>
<dbReference type="InterPro" id="IPR001647">
    <property type="entry name" value="HTH_TetR"/>
</dbReference>
<dbReference type="PANTHER" id="PTHR30055">
    <property type="entry name" value="HTH-TYPE TRANSCRIPTIONAL REGULATOR RUTR"/>
    <property type="match status" value="1"/>
</dbReference>
<evidence type="ECO:0000259" key="4">
    <source>
        <dbReference type="PROSITE" id="PS50977"/>
    </source>
</evidence>
<evidence type="ECO:0000313" key="6">
    <source>
        <dbReference type="Proteomes" id="UP001216579"/>
    </source>
</evidence>
<dbReference type="Gene3D" id="1.10.357.10">
    <property type="entry name" value="Tetracycline Repressor, domain 2"/>
    <property type="match status" value="1"/>
</dbReference>
<evidence type="ECO:0000256" key="2">
    <source>
        <dbReference type="PROSITE-ProRule" id="PRU00335"/>
    </source>
</evidence>
<dbReference type="PANTHER" id="PTHR30055:SF235">
    <property type="entry name" value="TRANSCRIPTIONAL REGULATORY PROTEIN"/>
    <property type="match status" value="1"/>
</dbReference>
<proteinExistence type="predicted"/>
<reference evidence="5 6" key="1">
    <citation type="submission" date="2023-03" db="EMBL/GenBank/DDBJ databases">
        <title>Draft genome sequence of Streptomyces sp. RB6PN23 isolated from peat swamp forest in Thailand.</title>
        <authorList>
            <person name="Klaysubun C."/>
            <person name="Duangmal K."/>
        </authorList>
    </citation>
    <scope>NUCLEOTIDE SEQUENCE [LARGE SCALE GENOMIC DNA]</scope>
    <source>
        <strain evidence="5 6">RB6PN23</strain>
    </source>
</reference>
<protein>
    <submittedName>
        <fullName evidence="5">TetR family transcriptional regulator</fullName>
    </submittedName>
</protein>
<dbReference type="RefSeq" id="WP_276095240.1">
    <property type="nucleotide sequence ID" value="NZ_JARJBC010000016.1"/>
</dbReference>
<dbReference type="InterPro" id="IPR009057">
    <property type="entry name" value="Homeodomain-like_sf"/>
</dbReference>
<dbReference type="InterPro" id="IPR036271">
    <property type="entry name" value="Tet_transcr_reg_TetR-rel_C_sf"/>
</dbReference>
<dbReference type="PRINTS" id="PR00455">
    <property type="entry name" value="HTHTETR"/>
</dbReference>
<dbReference type="Pfam" id="PF17920">
    <property type="entry name" value="TetR_C_16"/>
    <property type="match status" value="1"/>
</dbReference>